<dbReference type="Proteomes" id="UP001497482">
    <property type="component" value="Chromosome 22"/>
</dbReference>
<keyword evidence="4 6" id="KW-1133">Transmembrane helix</keyword>
<feature type="domain" description="C1q" evidence="8">
    <location>
        <begin position="151"/>
        <end position="279"/>
    </location>
</feature>
<evidence type="ECO:0000256" key="2">
    <source>
        <dbReference type="ARBA" id="ARBA00005241"/>
    </source>
</evidence>
<comment type="subcellular location">
    <subcellularLocation>
        <location evidence="1">Membrane</location>
        <topology evidence="1">Multi-pass membrane protein</topology>
    </subcellularLocation>
</comment>
<dbReference type="GO" id="GO:0005886">
    <property type="term" value="C:plasma membrane"/>
    <property type="evidence" value="ECO:0007669"/>
    <property type="project" value="TreeGrafter"/>
</dbReference>
<dbReference type="Pfam" id="PF00386">
    <property type="entry name" value="C1q"/>
    <property type="match status" value="1"/>
</dbReference>
<comment type="similarity">
    <text evidence="2">Belongs to the major facilitator superfamily. MFSD6 family.</text>
</comment>
<name>A0AAV2LBD1_KNICA</name>
<feature type="chain" id="PRO_5043315274" description="C1q domain-containing protein" evidence="7">
    <location>
        <begin position="25"/>
        <end position="337"/>
    </location>
</feature>
<feature type="signal peptide" evidence="7">
    <location>
        <begin position="1"/>
        <end position="24"/>
    </location>
</feature>
<feature type="transmembrane region" description="Helical" evidence="6">
    <location>
        <begin position="209"/>
        <end position="226"/>
    </location>
</feature>
<dbReference type="PANTHER" id="PTHR16172:SF2">
    <property type="entry name" value="MAJOR FACILITATOR SUPERFAMILY DOMAIN-CONTAINING PROTEIN 6"/>
    <property type="match status" value="1"/>
</dbReference>
<keyword evidence="7" id="KW-0732">Signal</keyword>
<proteinExistence type="inferred from homology"/>
<dbReference type="EMBL" id="OZ035844">
    <property type="protein sequence ID" value="CAL1598495.1"/>
    <property type="molecule type" value="Genomic_DNA"/>
</dbReference>
<dbReference type="GO" id="GO:0042590">
    <property type="term" value="P:antigen processing and presentation of exogenous peptide antigen via MHC class I"/>
    <property type="evidence" value="ECO:0007669"/>
    <property type="project" value="TreeGrafter"/>
</dbReference>
<dbReference type="PANTHER" id="PTHR16172">
    <property type="entry name" value="MAJOR FACILITATOR SUPERFAMILY DOMAIN-CONTAINING PROTEIN 6-LIKE"/>
    <property type="match status" value="1"/>
</dbReference>
<protein>
    <recommendedName>
        <fullName evidence="8">C1q domain-containing protein</fullName>
    </recommendedName>
</protein>
<evidence type="ECO:0000259" key="8">
    <source>
        <dbReference type="SMART" id="SM00110"/>
    </source>
</evidence>
<evidence type="ECO:0000256" key="3">
    <source>
        <dbReference type="ARBA" id="ARBA00022692"/>
    </source>
</evidence>
<dbReference type="InterPro" id="IPR001073">
    <property type="entry name" value="C1q_dom"/>
</dbReference>
<dbReference type="InterPro" id="IPR036259">
    <property type="entry name" value="MFS_trans_sf"/>
</dbReference>
<dbReference type="InterPro" id="IPR008983">
    <property type="entry name" value="Tumour_necrosis_fac-like_dom"/>
</dbReference>
<dbReference type="Gene3D" id="2.60.120.40">
    <property type="match status" value="1"/>
</dbReference>
<dbReference type="SMART" id="SM00110">
    <property type="entry name" value="C1Q"/>
    <property type="match status" value="1"/>
</dbReference>
<accession>A0AAV2LBD1</accession>
<evidence type="ECO:0000256" key="5">
    <source>
        <dbReference type="ARBA" id="ARBA00023136"/>
    </source>
</evidence>
<evidence type="ECO:0000313" key="10">
    <source>
        <dbReference type="Proteomes" id="UP001497482"/>
    </source>
</evidence>
<dbReference type="SUPFAM" id="SSF103473">
    <property type="entry name" value="MFS general substrate transporter"/>
    <property type="match status" value="1"/>
</dbReference>
<feature type="transmembrane region" description="Helical" evidence="6">
    <location>
        <begin position="184"/>
        <end position="203"/>
    </location>
</feature>
<dbReference type="Gene3D" id="1.20.1250.20">
    <property type="entry name" value="MFS general substrate transporter like domains"/>
    <property type="match status" value="1"/>
</dbReference>
<sequence>MGALRGSSHGCSLWQLTWVLSVAAHMGALCGSSHGCSLWQLTWVLSVAAHMGALCGSSHGCSLWQPHMGALCGSSHGCSLWQLTWVLSVAAHMGALRGSSHGCSPWQLTWVLSVVCRVLYIGLACNTARYLYISYITNAWAVLPMEILQGVTHASVWAACISFLSAAVPPALRTSAQGILQGLHLGLGRGCGAMIGGVFVGYFGAANTFRGIGMASLVILLLFAFIQSVTSKSQDKGSSVLPLRPGDTVHMELPSEQAAGLYAGQYVHSTFSGHLLYSIAAANANANANATSILSAVHPLNTTSHRIAGWRRVPGPEPQGQTAVTLSTESVWPVTIR</sequence>
<feature type="transmembrane region" description="Helical" evidence="6">
    <location>
        <begin position="152"/>
        <end position="172"/>
    </location>
</feature>
<dbReference type="SUPFAM" id="SSF49842">
    <property type="entry name" value="TNF-like"/>
    <property type="match status" value="1"/>
</dbReference>
<dbReference type="PRINTS" id="PR00007">
    <property type="entry name" value="COMPLEMNTC1Q"/>
</dbReference>
<dbReference type="InterPro" id="IPR024989">
    <property type="entry name" value="MFS_assoc_dom"/>
</dbReference>
<dbReference type="InterPro" id="IPR051717">
    <property type="entry name" value="MFS_MFSD6"/>
</dbReference>
<reference evidence="9 10" key="1">
    <citation type="submission" date="2024-04" db="EMBL/GenBank/DDBJ databases">
        <authorList>
            <person name="Waldvogel A.-M."/>
            <person name="Schoenle A."/>
        </authorList>
    </citation>
    <scope>NUCLEOTIDE SEQUENCE [LARGE SCALE GENOMIC DNA]</scope>
</reference>
<evidence type="ECO:0000256" key="7">
    <source>
        <dbReference type="SAM" id="SignalP"/>
    </source>
</evidence>
<keyword evidence="3 6" id="KW-0812">Transmembrane</keyword>
<evidence type="ECO:0000256" key="6">
    <source>
        <dbReference type="SAM" id="Phobius"/>
    </source>
</evidence>
<evidence type="ECO:0000313" key="9">
    <source>
        <dbReference type="EMBL" id="CAL1598495.1"/>
    </source>
</evidence>
<keyword evidence="5 6" id="KW-0472">Membrane</keyword>
<organism evidence="9 10">
    <name type="scientific">Knipowitschia caucasica</name>
    <name type="common">Caucasian dwarf goby</name>
    <name type="synonym">Pomatoschistus caucasicus</name>
    <dbReference type="NCBI Taxonomy" id="637954"/>
    <lineage>
        <taxon>Eukaryota</taxon>
        <taxon>Metazoa</taxon>
        <taxon>Chordata</taxon>
        <taxon>Craniata</taxon>
        <taxon>Vertebrata</taxon>
        <taxon>Euteleostomi</taxon>
        <taxon>Actinopterygii</taxon>
        <taxon>Neopterygii</taxon>
        <taxon>Teleostei</taxon>
        <taxon>Neoteleostei</taxon>
        <taxon>Acanthomorphata</taxon>
        <taxon>Gobiaria</taxon>
        <taxon>Gobiiformes</taxon>
        <taxon>Gobioidei</taxon>
        <taxon>Gobiidae</taxon>
        <taxon>Gobiinae</taxon>
        <taxon>Knipowitschia</taxon>
    </lineage>
</organism>
<evidence type="ECO:0000256" key="4">
    <source>
        <dbReference type="ARBA" id="ARBA00022989"/>
    </source>
</evidence>
<keyword evidence="10" id="KW-1185">Reference proteome</keyword>
<evidence type="ECO:0000256" key="1">
    <source>
        <dbReference type="ARBA" id="ARBA00004141"/>
    </source>
</evidence>
<dbReference type="AlphaFoldDB" id="A0AAV2LBD1"/>
<dbReference type="Pfam" id="PF12832">
    <property type="entry name" value="MFS_1_like"/>
    <property type="match status" value="1"/>
</dbReference>
<gene>
    <name evidence="9" type="ORF">KC01_LOCUS26868</name>
</gene>